<protein>
    <recommendedName>
        <fullName evidence="3">Cyclic nucleotide-binding domain-containing protein</fullName>
    </recommendedName>
</protein>
<dbReference type="EMBL" id="SMKE01000606">
    <property type="protein sequence ID" value="TDB89166.1"/>
    <property type="molecule type" value="Genomic_DNA"/>
</dbReference>
<reference evidence="1 2" key="1">
    <citation type="submission" date="2019-02" db="EMBL/GenBank/DDBJ databases">
        <title>Draft genome sequences of novel Actinobacteria.</title>
        <authorList>
            <person name="Sahin N."/>
            <person name="Ay H."/>
            <person name="Saygin H."/>
        </authorList>
    </citation>
    <scope>NUCLEOTIDE SEQUENCE [LARGE SCALE GENOMIC DNA]</scope>
    <source>
        <strain evidence="1 2">JCM 30529</strain>
    </source>
</reference>
<evidence type="ECO:0000313" key="2">
    <source>
        <dbReference type="Proteomes" id="UP000295626"/>
    </source>
</evidence>
<accession>A0ABY2DF05</accession>
<sequence>MTSPKEPQDLVDGLTERPYLFVEHHLEPGQATLYRHHPGDHRTLVVIGGRVRVESCHPTGVSHREFGYLQGWHALAGATYRFAQVGVEPALVVE</sequence>
<feature type="non-terminal residue" evidence="1">
    <location>
        <position position="94"/>
    </location>
</feature>
<evidence type="ECO:0008006" key="3">
    <source>
        <dbReference type="Google" id="ProtNLM"/>
    </source>
</evidence>
<keyword evidence="2" id="KW-1185">Reference proteome</keyword>
<organism evidence="1 2">
    <name type="scientific">Micromonospora fluostatini</name>
    <dbReference type="NCBI Taxonomy" id="1629071"/>
    <lineage>
        <taxon>Bacteria</taxon>
        <taxon>Bacillati</taxon>
        <taxon>Actinomycetota</taxon>
        <taxon>Actinomycetes</taxon>
        <taxon>Micromonosporales</taxon>
        <taxon>Micromonosporaceae</taxon>
        <taxon>Micromonospora</taxon>
    </lineage>
</organism>
<name>A0ABY2DF05_9ACTN</name>
<comment type="caution">
    <text evidence="1">The sequence shown here is derived from an EMBL/GenBank/DDBJ whole genome shotgun (WGS) entry which is preliminary data.</text>
</comment>
<proteinExistence type="predicted"/>
<evidence type="ECO:0000313" key="1">
    <source>
        <dbReference type="EMBL" id="TDB89166.1"/>
    </source>
</evidence>
<dbReference type="Proteomes" id="UP000295626">
    <property type="component" value="Unassembled WGS sequence"/>
</dbReference>
<gene>
    <name evidence="1" type="ORF">E1091_14895</name>
</gene>